<dbReference type="GO" id="GO:0005874">
    <property type="term" value="C:microtubule"/>
    <property type="evidence" value="ECO:0007669"/>
    <property type="project" value="UniProtKB-KW"/>
</dbReference>
<dbReference type="AlphaFoldDB" id="A0A3P9NGC3"/>
<dbReference type="InterPro" id="IPR026099">
    <property type="entry name" value="Odf2-rel"/>
</dbReference>
<dbReference type="Ensembl" id="ENSPRET00000008752.1">
    <property type="protein sequence ID" value="ENSPREP00000008650.1"/>
    <property type="gene ID" value="ENSPREG00000005880.1"/>
</dbReference>
<evidence type="ECO:0000256" key="3">
    <source>
        <dbReference type="ARBA" id="ARBA00004647"/>
    </source>
</evidence>
<evidence type="ECO:0000256" key="15">
    <source>
        <dbReference type="ARBA" id="ARBA00040458"/>
    </source>
</evidence>
<feature type="compositionally biased region" description="Polar residues" evidence="19">
    <location>
        <begin position="17"/>
        <end position="30"/>
    </location>
</feature>
<dbReference type="GO" id="GO:1902017">
    <property type="term" value="P:regulation of cilium assembly"/>
    <property type="evidence" value="ECO:0007669"/>
    <property type="project" value="TreeGrafter"/>
</dbReference>
<evidence type="ECO:0000313" key="21">
    <source>
        <dbReference type="Proteomes" id="UP000242638"/>
    </source>
</evidence>
<feature type="coiled-coil region" evidence="18">
    <location>
        <begin position="116"/>
        <end position="143"/>
    </location>
</feature>
<reference evidence="20" key="3">
    <citation type="submission" date="2025-09" db="UniProtKB">
        <authorList>
            <consortium name="Ensembl"/>
        </authorList>
    </citation>
    <scope>IDENTIFICATION</scope>
    <source>
        <strain evidence="20">Guanapo</strain>
    </source>
</reference>
<evidence type="ECO:0000256" key="8">
    <source>
        <dbReference type="ARBA" id="ARBA00022782"/>
    </source>
</evidence>
<accession>A0A3P9NGC3</accession>
<proteinExistence type="inferred from homology"/>
<evidence type="ECO:0000256" key="4">
    <source>
        <dbReference type="ARBA" id="ARBA00009316"/>
    </source>
</evidence>
<evidence type="ECO:0000256" key="2">
    <source>
        <dbReference type="ARBA" id="ARBA00004230"/>
    </source>
</evidence>
<keyword evidence="12" id="KW-0969">Cilium</keyword>
<dbReference type="PANTHER" id="PTHR23162">
    <property type="entry name" value="OUTER DENSE FIBER OF SPERM TAILS 2"/>
    <property type="match status" value="1"/>
</dbReference>
<comment type="subcellular location">
    <subcellularLocation>
        <location evidence="2">Cell projection</location>
        <location evidence="2">Cilium</location>
        <location evidence="2">Flagellum</location>
    </subcellularLocation>
    <subcellularLocation>
        <location evidence="1">Cytoplasm</location>
        <location evidence="1">Cytoskeleton</location>
        <location evidence="1">Microtubule organizing center</location>
        <location evidence="1">Centrosome</location>
        <location evidence="1">Centriole</location>
    </subcellularLocation>
    <subcellularLocation>
        <location evidence="3">Cytoplasm</location>
        <location evidence="3">Cytoskeleton</location>
        <location evidence="3">Spindle pole</location>
    </subcellularLocation>
</comment>
<keyword evidence="13" id="KW-0206">Cytoskeleton</keyword>
<keyword evidence="14" id="KW-0966">Cell projection</keyword>
<evidence type="ECO:0000256" key="12">
    <source>
        <dbReference type="ARBA" id="ARBA00023069"/>
    </source>
</evidence>
<keyword evidence="11 18" id="KW-0175">Coiled coil</keyword>
<sequence length="403" mass="45044">MPALAQSAAARRVTWFQTAQSQGGQRSPLRSPSCVGAHRGVSFNPPGLSPCPPQRTVSEDRSPLRPCAKVKTRLPWVPPGKTSYKWEGPTHCLEIKPPEPEPDPELRLSDLTSEDEQRLRGRISQYEKKIEGLMSEVSSLKTEVGSGHFLCGEVTSCGPRVPSPDPFPKDPELLLQKLREAEADAAAAAKQVHALKEHVCKLGDSTPMWAGLDQQKELLLHKLEAFEVTNRALRHLLREQRESQVRRPDSELSLLVKKLQEKEKELHQLSTQLDSEKENARRSSDLSRNLDATRARLQGQLRSKEAENNRLVVQIKNLERTANQQLAEADQVAQQLGRAKQEAQEEQEALKRVSQAQKKRMELCEGTAGQLTAQLLQRVGPTWPHATTGLATTVSSRQLHFRS</sequence>
<evidence type="ECO:0000256" key="17">
    <source>
        <dbReference type="ARBA" id="ARBA00043200"/>
    </source>
</evidence>
<evidence type="ECO:0000256" key="10">
    <source>
        <dbReference type="ARBA" id="ARBA00022871"/>
    </source>
</evidence>
<protein>
    <recommendedName>
        <fullName evidence="15">Outer dense fiber protein 2</fullName>
    </recommendedName>
    <alternativeName>
        <fullName evidence="16">Cenexin</fullName>
    </alternativeName>
    <alternativeName>
        <fullName evidence="17">Outer dense fiber of sperm tails protein 2</fullName>
    </alternativeName>
</protein>
<dbReference type="PANTHER" id="PTHR23162:SF8">
    <property type="entry name" value="OUTER DENSE FIBER PROTEIN 2"/>
    <property type="match status" value="1"/>
</dbReference>
<reference evidence="21" key="1">
    <citation type="submission" date="2013-11" db="EMBL/GenBank/DDBJ databases">
        <title>The genomic landscape of the Guanapo guppy.</title>
        <authorList>
            <person name="Kuenstner A."/>
            <person name="Dreyer C."/>
        </authorList>
    </citation>
    <scope>NUCLEOTIDE SEQUENCE</scope>
    <source>
        <strain evidence="21">Guanapo</strain>
    </source>
</reference>
<keyword evidence="6" id="KW-0963">Cytoplasm</keyword>
<evidence type="ECO:0000256" key="1">
    <source>
        <dbReference type="ARBA" id="ARBA00004114"/>
    </source>
</evidence>
<dbReference type="Bgee" id="ENSPREG00000005880">
    <property type="expression patterns" value="Expressed in caudal fin"/>
</dbReference>
<dbReference type="GeneTree" id="ENSGT00530000063497"/>
<evidence type="ECO:0000256" key="19">
    <source>
        <dbReference type="SAM" id="MobiDB-lite"/>
    </source>
</evidence>
<evidence type="ECO:0000256" key="9">
    <source>
        <dbReference type="ARBA" id="ARBA00022846"/>
    </source>
</evidence>
<keyword evidence="21" id="KW-1185">Reference proteome</keyword>
<evidence type="ECO:0000256" key="5">
    <source>
        <dbReference type="ARBA" id="ARBA00022473"/>
    </source>
</evidence>
<keyword evidence="9" id="KW-0282">Flagellum</keyword>
<dbReference type="GO" id="GO:0030154">
    <property type="term" value="P:cell differentiation"/>
    <property type="evidence" value="ECO:0007669"/>
    <property type="project" value="UniProtKB-KW"/>
</dbReference>
<dbReference type="OMA" id="HTHTCKA"/>
<dbReference type="Proteomes" id="UP000242638">
    <property type="component" value="Unassembled WGS sequence"/>
</dbReference>
<keyword evidence="10" id="KW-0744">Spermatogenesis</keyword>
<evidence type="ECO:0000256" key="6">
    <source>
        <dbReference type="ARBA" id="ARBA00022490"/>
    </source>
</evidence>
<organism evidence="20 21">
    <name type="scientific">Poecilia reticulata</name>
    <name type="common">Guppy</name>
    <name type="synonym">Acanthophacelus reticulatus</name>
    <dbReference type="NCBI Taxonomy" id="8081"/>
    <lineage>
        <taxon>Eukaryota</taxon>
        <taxon>Metazoa</taxon>
        <taxon>Chordata</taxon>
        <taxon>Craniata</taxon>
        <taxon>Vertebrata</taxon>
        <taxon>Euteleostomi</taxon>
        <taxon>Actinopterygii</taxon>
        <taxon>Neopterygii</taxon>
        <taxon>Teleostei</taxon>
        <taxon>Neoteleostei</taxon>
        <taxon>Acanthomorphata</taxon>
        <taxon>Ovalentaria</taxon>
        <taxon>Atherinomorphae</taxon>
        <taxon>Cyprinodontiformes</taxon>
        <taxon>Poeciliidae</taxon>
        <taxon>Poeciliinae</taxon>
        <taxon>Poecilia</taxon>
    </lineage>
</organism>
<keyword evidence="5" id="KW-0217">Developmental protein</keyword>
<evidence type="ECO:0000256" key="14">
    <source>
        <dbReference type="ARBA" id="ARBA00023273"/>
    </source>
</evidence>
<name>A0A3P9NGC3_POERE</name>
<evidence type="ECO:0000256" key="13">
    <source>
        <dbReference type="ARBA" id="ARBA00023212"/>
    </source>
</evidence>
<dbReference type="GO" id="GO:0005813">
    <property type="term" value="C:centrosome"/>
    <property type="evidence" value="ECO:0007669"/>
    <property type="project" value="TreeGrafter"/>
</dbReference>
<feature type="region of interest" description="Disordered" evidence="19">
    <location>
        <begin position="269"/>
        <end position="291"/>
    </location>
</feature>
<evidence type="ECO:0000256" key="16">
    <source>
        <dbReference type="ARBA" id="ARBA00041830"/>
    </source>
</evidence>
<feature type="compositionally biased region" description="Basic and acidic residues" evidence="19">
    <location>
        <begin position="274"/>
        <end position="285"/>
    </location>
</feature>
<keyword evidence="8" id="KW-0221">Differentiation</keyword>
<dbReference type="GO" id="GO:0031514">
    <property type="term" value="C:motile cilium"/>
    <property type="evidence" value="ECO:0007669"/>
    <property type="project" value="UniProtKB-SubCell"/>
</dbReference>
<dbReference type="STRING" id="8081.ENSPREP00000008650"/>
<dbReference type="GO" id="GO:0000922">
    <property type="term" value="C:spindle pole"/>
    <property type="evidence" value="ECO:0007669"/>
    <property type="project" value="UniProtKB-SubCell"/>
</dbReference>
<evidence type="ECO:0000313" key="20">
    <source>
        <dbReference type="Ensembl" id="ENSPREP00000008650.1"/>
    </source>
</evidence>
<dbReference type="GO" id="GO:0005814">
    <property type="term" value="C:centriole"/>
    <property type="evidence" value="ECO:0007669"/>
    <property type="project" value="UniProtKB-SubCell"/>
</dbReference>
<feature type="region of interest" description="Disordered" evidence="19">
    <location>
        <begin position="17"/>
        <end position="65"/>
    </location>
</feature>
<keyword evidence="7" id="KW-0493">Microtubule</keyword>
<evidence type="ECO:0000256" key="18">
    <source>
        <dbReference type="SAM" id="Coils"/>
    </source>
</evidence>
<dbReference type="GO" id="GO:0007283">
    <property type="term" value="P:spermatogenesis"/>
    <property type="evidence" value="ECO:0007669"/>
    <property type="project" value="UniProtKB-KW"/>
</dbReference>
<evidence type="ECO:0000256" key="7">
    <source>
        <dbReference type="ARBA" id="ARBA00022701"/>
    </source>
</evidence>
<evidence type="ECO:0000256" key="11">
    <source>
        <dbReference type="ARBA" id="ARBA00023054"/>
    </source>
</evidence>
<comment type="similarity">
    <text evidence="4">Belongs to the ODF2 family.</text>
</comment>
<reference evidence="20" key="2">
    <citation type="submission" date="2025-08" db="UniProtKB">
        <authorList>
            <consortium name="Ensembl"/>
        </authorList>
    </citation>
    <scope>IDENTIFICATION</scope>
    <source>
        <strain evidence="20">Guanapo</strain>
    </source>
</reference>